<protein>
    <submittedName>
        <fullName evidence="5">TetR/AcrR family transcriptional regulator</fullName>
    </submittedName>
</protein>
<sequence length="205" mass="22277">MSATSAQQRIHRAALQLFAERGVMQLNVSELAEAAGVARGTIYNNLKEPEALFERVAVELAFEMDQRVQEFFALAALEDPAARLASGIRLWIRHAHIDPHWGRFIARFSFSNAALQAMWNGPPLADVKKGMDVGRYAVRQEQLSAVAAMAAGTVIGSIVLVLEGHRTWRDAGTDAAELVLAALGVPREEARALATAEFPSAINAF</sequence>
<evidence type="ECO:0000256" key="3">
    <source>
        <dbReference type="SAM" id="Phobius"/>
    </source>
</evidence>
<evidence type="ECO:0000313" key="5">
    <source>
        <dbReference type="EMBL" id="MCE4539134.1"/>
    </source>
</evidence>
<keyword evidence="3" id="KW-0812">Transmembrane</keyword>
<dbReference type="Proteomes" id="UP001201463">
    <property type="component" value="Unassembled WGS sequence"/>
</dbReference>
<accession>A0ABS8XDZ5</accession>
<organism evidence="5 6">
    <name type="scientific">Pelomonas caseinilytica</name>
    <dbReference type="NCBI Taxonomy" id="2906763"/>
    <lineage>
        <taxon>Bacteria</taxon>
        <taxon>Pseudomonadati</taxon>
        <taxon>Pseudomonadota</taxon>
        <taxon>Betaproteobacteria</taxon>
        <taxon>Burkholderiales</taxon>
        <taxon>Sphaerotilaceae</taxon>
        <taxon>Roseateles</taxon>
    </lineage>
</organism>
<keyword evidence="3" id="KW-1133">Transmembrane helix</keyword>
<dbReference type="PROSITE" id="PS50977">
    <property type="entry name" value="HTH_TETR_2"/>
    <property type="match status" value="1"/>
</dbReference>
<dbReference type="InterPro" id="IPR049513">
    <property type="entry name" value="TetR_C_40"/>
</dbReference>
<dbReference type="Gene3D" id="1.10.357.10">
    <property type="entry name" value="Tetracycline Repressor, domain 2"/>
    <property type="match status" value="1"/>
</dbReference>
<dbReference type="RefSeq" id="WP_233393651.1">
    <property type="nucleotide sequence ID" value="NZ_JAJTWT010000007.1"/>
</dbReference>
<dbReference type="PRINTS" id="PR00455">
    <property type="entry name" value="HTHTETR"/>
</dbReference>
<proteinExistence type="predicted"/>
<name>A0ABS8XDZ5_9BURK</name>
<dbReference type="InterPro" id="IPR009057">
    <property type="entry name" value="Homeodomain-like_sf"/>
</dbReference>
<dbReference type="Pfam" id="PF00440">
    <property type="entry name" value="TetR_N"/>
    <property type="match status" value="1"/>
</dbReference>
<gene>
    <name evidence="5" type="ORF">LXT12_17930</name>
</gene>
<evidence type="ECO:0000256" key="1">
    <source>
        <dbReference type="ARBA" id="ARBA00023125"/>
    </source>
</evidence>
<dbReference type="EMBL" id="JAJTWT010000007">
    <property type="protein sequence ID" value="MCE4539134.1"/>
    <property type="molecule type" value="Genomic_DNA"/>
</dbReference>
<dbReference type="InterPro" id="IPR001647">
    <property type="entry name" value="HTH_TetR"/>
</dbReference>
<feature type="domain" description="HTH tetR-type" evidence="4">
    <location>
        <begin position="4"/>
        <end position="64"/>
    </location>
</feature>
<evidence type="ECO:0000256" key="2">
    <source>
        <dbReference type="PROSITE-ProRule" id="PRU00335"/>
    </source>
</evidence>
<feature type="transmembrane region" description="Helical" evidence="3">
    <location>
        <begin position="143"/>
        <end position="162"/>
    </location>
</feature>
<evidence type="ECO:0000313" key="6">
    <source>
        <dbReference type="Proteomes" id="UP001201463"/>
    </source>
</evidence>
<feature type="DNA-binding region" description="H-T-H motif" evidence="2">
    <location>
        <begin position="27"/>
        <end position="46"/>
    </location>
</feature>
<comment type="caution">
    <text evidence="5">The sequence shown here is derived from an EMBL/GenBank/DDBJ whole genome shotgun (WGS) entry which is preliminary data.</text>
</comment>
<keyword evidence="3" id="KW-0472">Membrane</keyword>
<dbReference type="Pfam" id="PF21306">
    <property type="entry name" value="TetR_C_40"/>
    <property type="match status" value="1"/>
</dbReference>
<keyword evidence="1 2" id="KW-0238">DNA-binding</keyword>
<reference evidence="5 6" key="1">
    <citation type="submission" date="2021-12" db="EMBL/GenBank/DDBJ databases">
        <title>Genome seq of p7.</title>
        <authorList>
            <person name="Seo T."/>
        </authorList>
    </citation>
    <scope>NUCLEOTIDE SEQUENCE [LARGE SCALE GENOMIC DNA]</scope>
    <source>
        <strain evidence="5 6">P7</strain>
    </source>
</reference>
<evidence type="ECO:0000259" key="4">
    <source>
        <dbReference type="PROSITE" id="PS50977"/>
    </source>
</evidence>
<dbReference type="SUPFAM" id="SSF46689">
    <property type="entry name" value="Homeodomain-like"/>
    <property type="match status" value="1"/>
</dbReference>
<keyword evidence="6" id="KW-1185">Reference proteome</keyword>